<gene>
    <name evidence="1" type="ORF">QR685DRAFT_400029</name>
</gene>
<sequence length="54" mass="6171">ITKLESMLRALKRRNFAGKNDYFNIRCHPAMRSTFLRFLGIGRFGVGARGLSLL</sequence>
<reference evidence="1 2" key="1">
    <citation type="submission" date="2023-09" db="EMBL/GenBank/DDBJ databases">
        <title>Multi-omics analysis of a traditional fermented food reveals byproduct-associated fungal strains for waste-to-food upcycling.</title>
        <authorList>
            <consortium name="Lawrence Berkeley National Laboratory"/>
            <person name="Rekdal V.M."/>
            <person name="Villalobos-Escobedo J.M."/>
            <person name="Rodriguez-Valeron N."/>
            <person name="Garcia M.O."/>
            <person name="Vasquez D.P."/>
            <person name="Damayanti I."/>
            <person name="Sorensen P.M."/>
            <person name="Baidoo E.E."/>
            <person name="De Carvalho A.C."/>
            <person name="Riley R."/>
            <person name="Lipzen A."/>
            <person name="He G."/>
            <person name="Yan M."/>
            <person name="Haridas S."/>
            <person name="Daum C."/>
            <person name="Yoshinaga Y."/>
            <person name="Ng V."/>
            <person name="Grigoriev I.V."/>
            <person name="Munk R."/>
            <person name="Nuraida L."/>
            <person name="Wijaya C.H."/>
            <person name="Morales P.-C."/>
            <person name="Keasling J.D."/>
        </authorList>
    </citation>
    <scope>NUCLEOTIDE SEQUENCE [LARGE SCALE GENOMIC DNA]</scope>
    <source>
        <strain evidence="1 2">FGSC 2613</strain>
    </source>
</reference>
<accession>A0ABR3D615</accession>
<comment type="caution">
    <text evidence="1">The sequence shown here is derived from an EMBL/GenBank/DDBJ whole genome shotgun (WGS) entry which is preliminary data.</text>
</comment>
<feature type="non-terminal residue" evidence="1">
    <location>
        <position position="1"/>
    </location>
</feature>
<dbReference type="EMBL" id="JAVLET010000007">
    <property type="protein sequence ID" value="KAL0468135.1"/>
    <property type="molecule type" value="Genomic_DNA"/>
</dbReference>
<evidence type="ECO:0000313" key="1">
    <source>
        <dbReference type="EMBL" id="KAL0468135.1"/>
    </source>
</evidence>
<dbReference type="Proteomes" id="UP001451303">
    <property type="component" value="Unassembled WGS sequence"/>
</dbReference>
<keyword evidence="2" id="KW-1185">Reference proteome</keyword>
<feature type="non-terminal residue" evidence="1">
    <location>
        <position position="54"/>
    </location>
</feature>
<protein>
    <submittedName>
        <fullName evidence="1">Uncharacterized protein</fullName>
    </submittedName>
</protein>
<evidence type="ECO:0000313" key="2">
    <source>
        <dbReference type="Proteomes" id="UP001451303"/>
    </source>
</evidence>
<proteinExistence type="predicted"/>
<name>A0ABR3D615_NEUIN</name>
<organism evidence="1 2">
    <name type="scientific">Neurospora intermedia</name>
    <dbReference type="NCBI Taxonomy" id="5142"/>
    <lineage>
        <taxon>Eukaryota</taxon>
        <taxon>Fungi</taxon>
        <taxon>Dikarya</taxon>
        <taxon>Ascomycota</taxon>
        <taxon>Pezizomycotina</taxon>
        <taxon>Sordariomycetes</taxon>
        <taxon>Sordariomycetidae</taxon>
        <taxon>Sordariales</taxon>
        <taxon>Sordariaceae</taxon>
        <taxon>Neurospora</taxon>
    </lineage>
</organism>